<comment type="caution">
    <text evidence="1">The sequence shown here is derived from an EMBL/GenBank/DDBJ whole genome shotgun (WGS) entry which is preliminary data.</text>
</comment>
<dbReference type="EMBL" id="BAABCP010000001">
    <property type="protein sequence ID" value="GAA3932772.1"/>
    <property type="molecule type" value="Genomic_DNA"/>
</dbReference>
<dbReference type="Proteomes" id="UP001501591">
    <property type="component" value="Unassembled WGS sequence"/>
</dbReference>
<dbReference type="RefSeq" id="WP_344818331.1">
    <property type="nucleotide sequence ID" value="NZ_BAABCP010000001.1"/>
</dbReference>
<proteinExistence type="predicted"/>
<organism evidence="1 2">
    <name type="scientific">Microbacterium soli</name>
    <dbReference type="NCBI Taxonomy" id="446075"/>
    <lineage>
        <taxon>Bacteria</taxon>
        <taxon>Bacillati</taxon>
        <taxon>Actinomycetota</taxon>
        <taxon>Actinomycetes</taxon>
        <taxon>Micrococcales</taxon>
        <taxon>Microbacteriaceae</taxon>
        <taxon>Microbacterium</taxon>
    </lineage>
</organism>
<keyword evidence="2" id="KW-1185">Reference proteome</keyword>
<accession>A0ABP7N0N0</accession>
<sequence length="254" mass="27293">MTESRRRDTGGETGGALLLDFAGRHERIPAGESFVIGRGADLSIDDNPYMHRRFLEIAARGGMWWLRNVGSGLTASVASADGLAQTWLAPGAGTPLVFAVTTVMFTAGDVTYELRLTAESPFYRSSHPWRSEADAEGVSETLSPVQRILLTALAEPLLRRGGEGAVRLPSLAEVAVRLGWSTEKVERRVGVLCGKFARLGIRGVERDARGELPASACSRLVEHAVGARIVAPDDLDLLDAFVAQDVEATRRPTG</sequence>
<evidence type="ECO:0000313" key="1">
    <source>
        <dbReference type="EMBL" id="GAA3932772.1"/>
    </source>
</evidence>
<name>A0ABP7N0N0_9MICO</name>
<protein>
    <submittedName>
        <fullName evidence="1">Uncharacterized protein</fullName>
    </submittedName>
</protein>
<evidence type="ECO:0000313" key="2">
    <source>
        <dbReference type="Proteomes" id="UP001501591"/>
    </source>
</evidence>
<gene>
    <name evidence="1" type="ORF">GCM10022383_09130</name>
</gene>
<reference evidence="2" key="1">
    <citation type="journal article" date="2019" name="Int. J. Syst. Evol. Microbiol.">
        <title>The Global Catalogue of Microorganisms (GCM) 10K type strain sequencing project: providing services to taxonomists for standard genome sequencing and annotation.</title>
        <authorList>
            <consortium name="The Broad Institute Genomics Platform"/>
            <consortium name="The Broad Institute Genome Sequencing Center for Infectious Disease"/>
            <person name="Wu L."/>
            <person name="Ma J."/>
        </authorList>
    </citation>
    <scope>NUCLEOTIDE SEQUENCE [LARGE SCALE GENOMIC DNA]</scope>
    <source>
        <strain evidence="2">JCM 17024</strain>
    </source>
</reference>